<dbReference type="PANTHER" id="PTHR30471:SF3">
    <property type="entry name" value="UPF0758 PROTEIN YEES-RELATED"/>
    <property type="match status" value="1"/>
</dbReference>
<evidence type="ECO:0000256" key="1">
    <source>
        <dbReference type="ARBA" id="ARBA00022670"/>
    </source>
</evidence>
<dbReference type="CDD" id="cd08071">
    <property type="entry name" value="MPN_DUF2466"/>
    <property type="match status" value="1"/>
</dbReference>
<dbReference type="InterPro" id="IPR001405">
    <property type="entry name" value="UPF0758"/>
</dbReference>
<dbReference type="Pfam" id="PF20582">
    <property type="entry name" value="UPF0758_N"/>
    <property type="match status" value="1"/>
</dbReference>
<keyword evidence="5" id="KW-0482">Metalloprotease</keyword>
<keyword evidence="2" id="KW-0479">Metal-binding</keyword>
<dbReference type="SUPFAM" id="SSF47781">
    <property type="entry name" value="RuvA domain 2-like"/>
    <property type="match status" value="1"/>
</dbReference>
<keyword evidence="9" id="KW-1185">Reference proteome</keyword>
<evidence type="ECO:0000313" key="8">
    <source>
        <dbReference type="EMBL" id="THH39846.1"/>
    </source>
</evidence>
<keyword evidence="3" id="KW-0378">Hydrolase</keyword>
<dbReference type="InterPro" id="IPR037518">
    <property type="entry name" value="MPN"/>
</dbReference>
<evidence type="ECO:0000256" key="5">
    <source>
        <dbReference type="ARBA" id="ARBA00023049"/>
    </source>
</evidence>
<sequence length="240" mass="26598">MTYISPTVPPLQMRDLCPDEQPREKLLYHGPRSLTDAELLAILLRSGMRGVSALDLARRLLLDACHDLHDLATRQVQDLTRTPGVGKVKAMQLVAAFELGRRRESVDPRAKPLLSDSASCFRHLRPRLSDLHHEEFHILCLNRANRLLGAHTISRGGTTGTVADARTIFRTALQHGSVTSLVLAHNHPSGQLQPSAADIRLTAKLARAARSLDLHLLDHLIVAGQRYYSFADHQMLEGAE</sequence>
<dbReference type="PANTHER" id="PTHR30471">
    <property type="entry name" value="DNA REPAIR PROTEIN RADC"/>
    <property type="match status" value="1"/>
</dbReference>
<dbReference type="GO" id="GO:0008237">
    <property type="term" value="F:metallopeptidase activity"/>
    <property type="evidence" value="ECO:0007669"/>
    <property type="project" value="UniProtKB-KW"/>
</dbReference>
<evidence type="ECO:0000313" key="9">
    <source>
        <dbReference type="Proteomes" id="UP000308528"/>
    </source>
</evidence>
<keyword evidence="4" id="KW-0862">Zinc</keyword>
<dbReference type="EMBL" id="SRSF01000003">
    <property type="protein sequence ID" value="THH39846.1"/>
    <property type="molecule type" value="Genomic_DNA"/>
</dbReference>
<evidence type="ECO:0000259" key="7">
    <source>
        <dbReference type="PROSITE" id="PS50249"/>
    </source>
</evidence>
<organism evidence="8 9">
    <name type="scientific">Neolewinella litorea</name>
    <dbReference type="NCBI Taxonomy" id="2562452"/>
    <lineage>
        <taxon>Bacteria</taxon>
        <taxon>Pseudomonadati</taxon>
        <taxon>Bacteroidota</taxon>
        <taxon>Saprospiria</taxon>
        <taxon>Saprospirales</taxon>
        <taxon>Lewinellaceae</taxon>
        <taxon>Neolewinella</taxon>
    </lineage>
</organism>
<dbReference type="InterPro" id="IPR010994">
    <property type="entry name" value="RuvA_2-like"/>
</dbReference>
<dbReference type="InterPro" id="IPR025657">
    <property type="entry name" value="RadC_JAB"/>
</dbReference>
<comment type="caution">
    <text evidence="8">The sequence shown here is derived from an EMBL/GenBank/DDBJ whole genome shotgun (WGS) entry which is preliminary data.</text>
</comment>
<feature type="domain" description="MPN" evidence="7">
    <location>
        <begin position="113"/>
        <end position="236"/>
    </location>
</feature>
<dbReference type="PROSITE" id="PS01302">
    <property type="entry name" value="UPF0758"/>
    <property type="match status" value="1"/>
</dbReference>
<dbReference type="GO" id="GO:0046872">
    <property type="term" value="F:metal ion binding"/>
    <property type="evidence" value="ECO:0007669"/>
    <property type="project" value="UniProtKB-KW"/>
</dbReference>
<dbReference type="OrthoDB" id="9804482at2"/>
<evidence type="ECO:0000256" key="2">
    <source>
        <dbReference type="ARBA" id="ARBA00022723"/>
    </source>
</evidence>
<dbReference type="PROSITE" id="PS50249">
    <property type="entry name" value="MPN"/>
    <property type="match status" value="1"/>
</dbReference>
<keyword evidence="1" id="KW-0645">Protease</keyword>
<dbReference type="AlphaFoldDB" id="A0A4S4NJ71"/>
<dbReference type="Gene3D" id="3.40.140.10">
    <property type="entry name" value="Cytidine Deaminase, domain 2"/>
    <property type="match status" value="1"/>
</dbReference>
<name>A0A4S4NJ71_9BACT</name>
<dbReference type="NCBIfam" id="NF000642">
    <property type="entry name" value="PRK00024.1"/>
    <property type="match status" value="1"/>
</dbReference>
<dbReference type="GO" id="GO:0006508">
    <property type="term" value="P:proteolysis"/>
    <property type="evidence" value="ECO:0007669"/>
    <property type="project" value="UniProtKB-KW"/>
</dbReference>
<dbReference type="RefSeq" id="WP_136458781.1">
    <property type="nucleotide sequence ID" value="NZ_SRSF01000003.1"/>
</dbReference>
<evidence type="ECO:0000256" key="4">
    <source>
        <dbReference type="ARBA" id="ARBA00022833"/>
    </source>
</evidence>
<evidence type="ECO:0000256" key="6">
    <source>
        <dbReference type="RuleBase" id="RU003797"/>
    </source>
</evidence>
<accession>A0A4S4NJ71</accession>
<dbReference type="Proteomes" id="UP000308528">
    <property type="component" value="Unassembled WGS sequence"/>
</dbReference>
<protein>
    <submittedName>
        <fullName evidence="8">DNA repair protein RadC</fullName>
    </submittedName>
</protein>
<reference evidence="8 9" key="1">
    <citation type="submission" date="2019-04" db="EMBL/GenBank/DDBJ databases">
        <title>Lewinella litorea sp. nov., isolated from a marine sand.</title>
        <authorList>
            <person name="Yoon J.-H."/>
        </authorList>
    </citation>
    <scope>NUCLEOTIDE SEQUENCE [LARGE SCALE GENOMIC DNA]</scope>
    <source>
        <strain evidence="8 9">HSMS-39</strain>
    </source>
</reference>
<dbReference type="Pfam" id="PF04002">
    <property type="entry name" value="RadC"/>
    <property type="match status" value="1"/>
</dbReference>
<gene>
    <name evidence="8" type="primary">radC</name>
    <name evidence="8" type="ORF">E4021_09550</name>
</gene>
<dbReference type="InterPro" id="IPR046778">
    <property type="entry name" value="UPF0758_N"/>
</dbReference>
<dbReference type="InterPro" id="IPR020891">
    <property type="entry name" value="UPF0758_CS"/>
</dbReference>
<comment type="similarity">
    <text evidence="6">Belongs to the UPF0758 family.</text>
</comment>
<dbReference type="NCBIfam" id="TIGR00608">
    <property type="entry name" value="radc"/>
    <property type="match status" value="1"/>
</dbReference>
<proteinExistence type="inferred from homology"/>
<evidence type="ECO:0000256" key="3">
    <source>
        <dbReference type="ARBA" id="ARBA00022801"/>
    </source>
</evidence>